<feature type="domain" description="HTH hxlR-type" evidence="4">
    <location>
        <begin position="21"/>
        <end position="119"/>
    </location>
</feature>
<dbReference type="KEGG" id="pseg:D3H65_32440"/>
<evidence type="ECO:0000256" key="1">
    <source>
        <dbReference type="ARBA" id="ARBA00023015"/>
    </source>
</evidence>
<name>A0A3B7MV39_9BACT</name>
<protein>
    <submittedName>
        <fullName evidence="5">Transcriptional regulator</fullName>
    </submittedName>
</protein>
<dbReference type="PROSITE" id="PS51118">
    <property type="entry name" value="HTH_HXLR"/>
    <property type="match status" value="1"/>
</dbReference>
<dbReference type="OrthoDB" id="9797599at2"/>
<evidence type="ECO:0000259" key="4">
    <source>
        <dbReference type="PROSITE" id="PS51118"/>
    </source>
</evidence>
<dbReference type="AlphaFoldDB" id="A0A3B7MV39"/>
<dbReference type="PANTHER" id="PTHR33204">
    <property type="entry name" value="TRANSCRIPTIONAL REGULATOR, MARR FAMILY"/>
    <property type="match status" value="1"/>
</dbReference>
<dbReference type="GO" id="GO:0003677">
    <property type="term" value="F:DNA binding"/>
    <property type="evidence" value="ECO:0007669"/>
    <property type="project" value="UniProtKB-KW"/>
</dbReference>
<keyword evidence="2" id="KW-0238">DNA-binding</keyword>
<dbReference type="SUPFAM" id="SSF46785">
    <property type="entry name" value="Winged helix' DNA-binding domain"/>
    <property type="match status" value="1"/>
</dbReference>
<dbReference type="InterPro" id="IPR036390">
    <property type="entry name" value="WH_DNA-bd_sf"/>
</dbReference>
<dbReference type="PANTHER" id="PTHR33204:SF29">
    <property type="entry name" value="TRANSCRIPTIONAL REGULATOR"/>
    <property type="match status" value="1"/>
</dbReference>
<sequence length="119" mass="13691">MSKIKPSSTHDENKRKLEAECPEIYAANLISGQWTVAICCYLAGGKLRYADLKKRMPSITDRMLALELNKMEEKGLVVRYVYAEVPARVEYELTSIGNELLPIIFQLRDWGERHKVLFS</sequence>
<proteinExistence type="predicted"/>
<keyword evidence="6" id="KW-1185">Reference proteome</keyword>
<evidence type="ECO:0000313" key="5">
    <source>
        <dbReference type="EMBL" id="AXY78412.1"/>
    </source>
</evidence>
<organism evidence="5 6">
    <name type="scientific">Paraflavitalea soli</name>
    <dbReference type="NCBI Taxonomy" id="2315862"/>
    <lineage>
        <taxon>Bacteria</taxon>
        <taxon>Pseudomonadati</taxon>
        <taxon>Bacteroidota</taxon>
        <taxon>Chitinophagia</taxon>
        <taxon>Chitinophagales</taxon>
        <taxon>Chitinophagaceae</taxon>
        <taxon>Paraflavitalea</taxon>
    </lineage>
</organism>
<reference evidence="5 6" key="1">
    <citation type="submission" date="2018-09" db="EMBL/GenBank/DDBJ databases">
        <title>Genome sequencing of strain 6GH32-13.</title>
        <authorList>
            <person name="Weon H.-Y."/>
            <person name="Heo J."/>
            <person name="Kwon S.-W."/>
        </authorList>
    </citation>
    <scope>NUCLEOTIDE SEQUENCE [LARGE SCALE GENOMIC DNA]</scope>
    <source>
        <strain evidence="5 6">5GH32-13</strain>
    </source>
</reference>
<gene>
    <name evidence="5" type="ORF">D3H65_32440</name>
</gene>
<keyword evidence="3" id="KW-0804">Transcription</keyword>
<dbReference type="InterPro" id="IPR036388">
    <property type="entry name" value="WH-like_DNA-bd_sf"/>
</dbReference>
<dbReference type="Proteomes" id="UP000263900">
    <property type="component" value="Chromosome"/>
</dbReference>
<dbReference type="Gene3D" id="1.10.10.10">
    <property type="entry name" value="Winged helix-like DNA-binding domain superfamily/Winged helix DNA-binding domain"/>
    <property type="match status" value="1"/>
</dbReference>
<dbReference type="InterPro" id="IPR002577">
    <property type="entry name" value="HTH_HxlR"/>
</dbReference>
<dbReference type="Pfam" id="PF01638">
    <property type="entry name" value="HxlR"/>
    <property type="match status" value="1"/>
</dbReference>
<dbReference type="RefSeq" id="WP_119054284.1">
    <property type="nucleotide sequence ID" value="NZ_CP032157.1"/>
</dbReference>
<dbReference type="EMBL" id="CP032157">
    <property type="protein sequence ID" value="AXY78412.1"/>
    <property type="molecule type" value="Genomic_DNA"/>
</dbReference>
<evidence type="ECO:0000256" key="2">
    <source>
        <dbReference type="ARBA" id="ARBA00023125"/>
    </source>
</evidence>
<accession>A0A3B7MV39</accession>
<keyword evidence="1" id="KW-0805">Transcription regulation</keyword>
<evidence type="ECO:0000313" key="6">
    <source>
        <dbReference type="Proteomes" id="UP000263900"/>
    </source>
</evidence>
<evidence type="ECO:0000256" key="3">
    <source>
        <dbReference type="ARBA" id="ARBA00023163"/>
    </source>
</evidence>